<sequence length="563" mass="63475">MDRIEIGIINWITNQIIVYKLTGQFKEESDDIIKIISGMSFVSKCIKDWTKGIKVDLLKDSNLKKWINKKNIHLNHSRTSCDSLKGFDNILVSQINNGLVNSYIFLRHFLSYVDEHNISTLEGLEVLDYSNFEEENHQLILRINTVSTGIFSLLNLLIDVGGEFAKKDKKINRILAAINIPNILRFKVLLQEDMDCIIEDVKKSFNRSKVVEIHKQREVPKEELEYFVGLNSVETKLLYSLELHLLKEDIQATKENSIQIKKNNWRKVWMKKCEESLELNKLFEEKPRKVYQAIATLAANTPDLIWLYKIALELALFKPYYLFDKDDKDYKGLKLSIDYIEDYFCENQTYITSKEMKEFTKCYQNYKNALGNNSVKIAGFALGTLAITAATGFAAFTFAPQIAVALLGGAFPALHGAALTSASLAMVGGGALAVGGLGMAGGTAIIASGGVLLGLGSSGVAATTFTLLSNPDYVQNDYAKLLTKCEYVYLNKYSKIDEVQAVFDQIKSDLSSLELRLSVFKNTKKDLKEYDKLINDLEKSYKAMGKTAKLLEDLLEDAEKNHK</sequence>
<name>A0A7W8D1Y4_9FIRM</name>
<dbReference type="EMBL" id="JACHHD010000025">
    <property type="protein sequence ID" value="MBB5185727.1"/>
    <property type="molecule type" value="Genomic_DNA"/>
</dbReference>
<feature type="transmembrane region" description="Helical" evidence="2">
    <location>
        <begin position="431"/>
        <end position="455"/>
    </location>
</feature>
<feature type="transmembrane region" description="Helical" evidence="2">
    <location>
        <begin position="403"/>
        <end position="425"/>
    </location>
</feature>
<feature type="transmembrane region" description="Helical" evidence="2">
    <location>
        <begin position="377"/>
        <end position="396"/>
    </location>
</feature>
<keyword evidence="1" id="KW-0175">Coiled coil</keyword>
<evidence type="ECO:0000313" key="3">
    <source>
        <dbReference type="EMBL" id="MBB5185727.1"/>
    </source>
</evidence>
<dbReference type="RefSeq" id="WP_183376953.1">
    <property type="nucleotide sequence ID" value="NZ_JACHHD010000025.1"/>
</dbReference>
<protein>
    <recommendedName>
        <fullName evidence="5">Transmembrane protein</fullName>
    </recommendedName>
</protein>
<evidence type="ECO:0000313" key="4">
    <source>
        <dbReference type="Proteomes" id="UP000521313"/>
    </source>
</evidence>
<comment type="caution">
    <text evidence="3">The sequence shown here is derived from an EMBL/GenBank/DDBJ whole genome shotgun (WGS) entry which is preliminary data.</text>
</comment>
<organism evidence="3 4">
    <name type="scientific">Faecalicoccus acidiformans</name>
    <dbReference type="NCBI Taxonomy" id="915173"/>
    <lineage>
        <taxon>Bacteria</taxon>
        <taxon>Bacillati</taxon>
        <taxon>Bacillota</taxon>
        <taxon>Erysipelotrichia</taxon>
        <taxon>Erysipelotrichales</taxon>
        <taxon>Erysipelotrichaceae</taxon>
        <taxon>Faecalicoccus</taxon>
    </lineage>
</organism>
<dbReference type="AlphaFoldDB" id="A0A7W8D1Y4"/>
<accession>A0A7W8D1Y4</accession>
<evidence type="ECO:0000256" key="2">
    <source>
        <dbReference type="SAM" id="Phobius"/>
    </source>
</evidence>
<keyword evidence="2" id="KW-1133">Transmembrane helix</keyword>
<dbReference type="Proteomes" id="UP000521313">
    <property type="component" value="Unassembled WGS sequence"/>
</dbReference>
<evidence type="ECO:0008006" key="5">
    <source>
        <dbReference type="Google" id="ProtNLM"/>
    </source>
</evidence>
<reference evidence="3 4" key="1">
    <citation type="submission" date="2020-08" db="EMBL/GenBank/DDBJ databases">
        <title>Genomic Encyclopedia of Type Strains, Phase IV (KMG-IV): sequencing the most valuable type-strain genomes for metagenomic binning, comparative biology and taxonomic classification.</title>
        <authorList>
            <person name="Goeker M."/>
        </authorList>
    </citation>
    <scope>NUCLEOTIDE SEQUENCE [LARGE SCALE GENOMIC DNA]</scope>
    <source>
        <strain evidence="3 4">DSM 26963</strain>
    </source>
</reference>
<proteinExistence type="predicted"/>
<keyword evidence="2" id="KW-0472">Membrane</keyword>
<keyword evidence="2" id="KW-0812">Transmembrane</keyword>
<gene>
    <name evidence="3" type="ORF">HNQ43_001807</name>
</gene>
<feature type="coiled-coil region" evidence="1">
    <location>
        <begin position="496"/>
        <end position="561"/>
    </location>
</feature>
<evidence type="ECO:0000256" key="1">
    <source>
        <dbReference type="SAM" id="Coils"/>
    </source>
</evidence>